<protein>
    <submittedName>
        <fullName evidence="1">Uncharacterized protein</fullName>
    </submittedName>
</protein>
<dbReference type="Proteomes" id="UP001432322">
    <property type="component" value="Unassembled WGS sequence"/>
</dbReference>
<evidence type="ECO:0000313" key="2">
    <source>
        <dbReference type="Proteomes" id="UP001432322"/>
    </source>
</evidence>
<gene>
    <name evidence="1" type="ORF">PFISCL1PPCAC_2217</name>
</gene>
<accession>A0AAV5UX47</accession>
<comment type="caution">
    <text evidence="1">The sequence shown here is derived from an EMBL/GenBank/DDBJ whole genome shotgun (WGS) entry which is preliminary data.</text>
</comment>
<feature type="non-terminal residue" evidence="1">
    <location>
        <position position="62"/>
    </location>
</feature>
<proteinExistence type="predicted"/>
<evidence type="ECO:0000313" key="1">
    <source>
        <dbReference type="EMBL" id="GMT10919.1"/>
    </source>
</evidence>
<sequence length="62" mass="6999">MHPHITLVIARDPNYLLNTSMADALRKRTNERLSDIKKHTVKLVVDGQNSLCGPHHKLKSGE</sequence>
<keyword evidence="2" id="KW-1185">Reference proteome</keyword>
<dbReference type="EMBL" id="BTSY01000001">
    <property type="protein sequence ID" value="GMT10919.1"/>
    <property type="molecule type" value="Genomic_DNA"/>
</dbReference>
<reference evidence="1" key="1">
    <citation type="submission" date="2023-10" db="EMBL/GenBank/DDBJ databases">
        <title>Genome assembly of Pristionchus species.</title>
        <authorList>
            <person name="Yoshida K."/>
            <person name="Sommer R.J."/>
        </authorList>
    </citation>
    <scope>NUCLEOTIDE SEQUENCE</scope>
    <source>
        <strain evidence="1">RS5133</strain>
    </source>
</reference>
<name>A0AAV5UX47_9BILA</name>
<dbReference type="AlphaFoldDB" id="A0AAV5UX47"/>
<organism evidence="1 2">
    <name type="scientific">Pristionchus fissidentatus</name>
    <dbReference type="NCBI Taxonomy" id="1538716"/>
    <lineage>
        <taxon>Eukaryota</taxon>
        <taxon>Metazoa</taxon>
        <taxon>Ecdysozoa</taxon>
        <taxon>Nematoda</taxon>
        <taxon>Chromadorea</taxon>
        <taxon>Rhabditida</taxon>
        <taxon>Rhabditina</taxon>
        <taxon>Diplogasteromorpha</taxon>
        <taxon>Diplogasteroidea</taxon>
        <taxon>Neodiplogasteridae</taxon>
        <taxon>Pristionchus</taxon>
    </lineage>
</organism>